<evidence type="ECO:0000313" key="3">
    <source>
        <dbReference type="Proteomes" id="UP001432027"/>
    </source>
</evidence>
<protein>
    <submittedName>
        <fullName evidence="2">Uncharacterized protein</fullName>
    </submittedName>
</protein>
<feature type="non-terminal residue" evidence="2">
    <location>
        <position position="1"/>
    </location>
</feature>
<comment type="caution">
    <text evidence="2">The sequence shown here is derived from an EMBL/GenBank/DDBJ whole genome shotgun (WGS) entry which is preliminary data.</text>
</comment>
<dbReference type="Proteomes" id="UP001432027">
    <property type="component" value="Unassembled WGS sequence"/>
</dbReference>
<dbReference type="EMBL" id="BTSX01000006">
    <property type="protein sequence ID" value="GMT04388.1"/>
    <property type="molecule type" value="Genomic_DNA"/>
</dbReference>
<proteinExistence type="predicted"/>
<name>A0AAV5UDL1_9BILA</name>
<dbReference type="SUPFAM" id="SSF53098">
    <property type="entry name" value="Ribonuclease H-like"/>
    <property type="match status" value="1"/>
</dbReference>
<dbReference type="AlphaFoldDB" id="A0AAV5UDL1"/>
<feature type="compositionally biased region" description="Acidic residues" evidence="1">
    <location>
        <begin position="103"/>
        <end position="118"/>
    </location>
</feature>
<sequence length="134" mass="14984">SHTAQREFANLQGLLDIVQSRGNLASTVIPVLSILIERMNSEHSCASVRAAIRKRLVDTLEVYKQNEFLVLATCLDPRFKINFLDATSKELLHAKVLEILDESTEDTNEKPVEEEEDDPFHRPVQGDEPASVAG</sequence>
<feature type="region of interest" description="Disordered" evidence="1">
    <location>
        <begin position="103"/>
        <end position="134"/>
    </location>
</feature>
<organism evidence="2 3">
    <name type="scientific">Pristionchus entomophagus</name>
    <dbReference type="NCBI Taxonomy" id="358040"/>
    <lineage>
        <taxon>Eukaryota</taxon>
        <taxon>Metazoa</taxon>
        <taxon>Ecdysozoa</taxon>
        <taxon>Nematoda</taxon>
        <taxon>Chromadorea</taxon>
        <taxon>Rhabditida</taxon>
        <taxon>Rhabditina</taxon>
        <taxon>Diplogasteromorpha</taxon>
        <taxon>Diplogasteroidea</taxon>
        <taxon>Neodiplogasteridae</taxon>
        <taxon>Pristionchus</taxon>
    </lineage>
</organism>
<accession>A0AAV5UDL1</accession>
<evidence type="ECO:0000313" key="2">
    <source>
        <dbReference type="EMBL" id="GMT04388.1"/>
    </source>
</evidence>
<reference evidence="2" key="1">
    <citation type="submission" date="2023-10" db="EMBL/GenBank/DDBJ databases">
        <title>Genome assembly of Pristionchus species.</title>
        <authorList>
            <person name="Yoshida K."/>
            <person name="Sommer R.J."/>
        </authorList>
    </citation>
    <scope>NUCLEOTIDE SEQUENCE</scope>
    <source>
        <strain evidence="2">RS0144</strain>
    </source>
</reference>
<dbReference type="InterPro" id="IPR012337">
    <property type="entry name" value="RNaseH-like_sf"/>
</dbReference>
<keyword evidence="3" id="KW-1185">Reference proteome</keyword>
<evidence type="ECO:0000256" key="1">
    <source>
        <dbReference type="SAM" id="MobiDB-lite"/>
    </source>
</evidence>
<gene>
    <name evidence="2" type="ORF">PENTCL1PPCAC_26562</name>
</gene>